<dbReference type="PANTHER" id="PTHR37422:SF13">
    <property type="entry name" value="LIPOPOLYSACCHARIDE BIOSYNTHESIS PROTEIN PA4999-RELATED"/>
    <property type="match status" value="1"/>
</dbReference>
<feature type="transmembrane region" description="Helical" evidence="1">
    <location>
        <begin position="5"/>
        <end position="25"/>
    </location>
</feature>
<feature type="transmembrane region" description="Helical" evidence="1">
    <location>
        <begin position="121"/>
        <end position="140"/>
    </location>
</feature>
<gene>
    <name evidence="2" type="ordered locus">FN3523_1326</name>
</gene>
<feature type="transmembrane region" description="Helical" evidence="1">
    <location>
        <begin position="92"/>
        <end position="109"/>
    </location>
</feature>
<evidence type="ECO:0000313" key="3">
    <source>
        <dbReference type="Proteomes" id="UP000008303"/>
    </source>
</evidence>
<dbReference type="HOGENOM" id="CLU_617851_0_0_6"/>
<feature type="transmembrane region" description="Helical" evidence="1">
    <location>
        <begin position="160"/>
        <end position="179"/>
    </location>
</feature>
<evidence type="ECO:0008006" key="4">
    <source>
        <dbReference type="Google" id="ProtNLM"/>
    </source>
</evidence>
<dbReference type="PANTHER" id="PTHR37422">
    <property type="entry name" value="TEICHURONIC ACID BIOSYNTHESIS PROTEIN TUAE"/>
    <property type="match status" value="1"/>
</dbReference>
<dbReference type="KEGG" id="fcn:FN3523_1326"/>
<dbReference type="RefSeq" id="WP_014548618.1">
    <property type="nucleotide sequence ID" value="NC_017449.1"/>
</dbReference>
<feature type="transmembrane region" description="Helical" evidence="1">
    <location>
        <begin position="401"/>
        <end position="420"/>
    </location>
</feature>
<dbReference type="eggNOG" id="COG3307">
    <property type="taxonomic scope" value="Bacteria"/>
</dbReference>
<organism evidence="2 3">
    <name type="scientific">Francisella hispaniensis</name>
    <dbReference type="NCBI Taxonomy" id="622488"/>
    <lineage>
        <taxon>Bacteria</taxon>
        <taxon>Pseudomonadati</taxon>
        <taxon>Pseudomonadota</taxon>
        <taxon>Gammaproteobacteria</taxon>
        <taxon>Thiotrichales</taxon>
        <taxon>Francisellaceae</taxon>
        <taxon>Francisella</taxon>
    </lineage>
</organism>
<evidence type="ECO:0000256" key="1">
    <source>
        <dbReference type="SAM" id="Phobius"/>
    </source>
</evidence>
<keyword evidence="1" id="KW-0812">Transmembrane</keyword>
<keyword evidence="1" id="KW-0472">Membrane</keyword>
<reference evidence="3" key="1">
    <citation type="journal article" date="2011" name="Appl. Environ. Microbiol.">
        <title>Common ancestry and novel genetic traits of Francisella novicida-like isolates from North America and Australia as revealed by comparative genomic analyses.</title>
        <authorList>
            <person name="Siddaramappa S."/>
            <person name="Challacombe J.F."/>
            <person name="Petersen J.M."/>
            <person name="Pillai S."/>
            <person name="Hogg G."/>
            <person name="Kuske C.R."/>
        </authorList>
    </citation>
    <scope>NUCLEOTIDE SEQUENCE [LARGE SCALE GENOMIC DNA]</scope>
    <source>
        <strain evidence="3">3523</strain>
    </source>
</reference>
<proteinExistence type="predicted"/>
<keyword evidence="1" id="KW-1133">Transmembrane helix</keyword>
<sequence length="444" mass="51046">MRQNIFPKVALVAAIIIFVSVFLFARALISIAFYTIIILFFINSDFYFDKSRFQRHIPLLFLLVAGVIINGAYLYGYIVYGQTITFKQLVAYANPIIIVIYTYSLCYFLSQNKNLGDYLLWAYLVVTVLLSLLCFIKFLYNSNINLIDVYGSYGNGVDVQGVIAFTFPFVSVCILNLALRASKIKNRIFFLLCALLVIFTDLFINTSKIGYIVEIFVLAYYAFAFIKLYSFKGGHFKIKKMLIMTLLSSLALIFIFGFAYKQSPTFHIKTAEFVKSFEILYHSKKASNKIAESLSEQPSTGIRMIYYISSVEIFKEYPNVFFWGCSFTGNTSNLDKCTHHLIKNSQQLQSNPMVIKKQPLEPHNEFINYTFRGGIFSALCLLMFFITLLYTTKNLPLQDRVSVRILILAYIIASCTGYYLTTQYEVSIFFTLIAIFLSKFEKKQ</sequence>
<protein>
    <recommendedName>
        <fullName evidence="4">O-antigen polymerase</fullName>
    </recommendedName>
</protein>
<accession>F4BGN5</accession>
<name>F4BGN5_9GAMM</name>
<dbReference type="InterPro" id="IPR051533">
    <property type="entry name" value="WaaL-like"/>
</dbReference>
<evidence type="ECO:0000313" key="2">
    <source>
        <dbReference type="EMBL" id="AEE26629.1"/>
    </source>
</evidence>
<dbReference type="PATRIC" id="fig|676032.3.peg.1334"/>
<feature type="transmembrane region" description="Helical" evidence="1">
    <location>
        <begin position="210"/>
        <end position="229"/>
    </location>
</feature>
<feature type="transmembrane region" description="Helical" evidence="1">
    <location>
        <begin position="369"/>
        <end position="389"/>
    </location>
</feature>
<feature type="transmembrane region" description="Helical" evidence="1">
    <location>
        <begin position="188"/>
        <end position="204"/>
    </location>
</feature>
<dbReference type="Proteomes" id="UP000008303">
    <property type="component" value="Chromosome"/>
</dbReference>
<dbReference type="AlphaFoldDB" id="F4BGN5"/>
<feature type="transmembrane region" description="Helical" evidence="1">
    <location>
        <begin position="60"/>
        <end position="80"/>
    </location>
</feature>
<feature type="transmembrane region" description="Helical" evidence="1">
    <location>
        <begin position="241"/>
        <end position="260"/>
    </location>
</feature>
<dbReference type="EMBL" id="CP002558">
    <property type="protein sequence ID" value="AEE26629.1"/>
    <property type="molecule type" value="Genomic_DNA"/>
</dbReference>